<gene>
    <name evidence="1" type="ORF">EVAR_15666_1</name>
</gene>
<proteinExistence type="predicted"/>
<reference evidence="1 2" key="1">
    <citation type="journal article" date="2019" name="Commun. Biol.">
        <title>The bagworm genome reveals a unique fibroin gene that provides high tensile strength.</title>
        <authorList>
            <person name="Kono N."/>
            <person name="Nakamura H."/>
            <person name="Ohtoshi R."/>
            <person name="Tomita M."/>
            <person name="Numata K."/>
            <person name="Arakawa K."/>
        </authorList>
    </citation>
    <scope>NUCLEOTIDE SEQUENCE [LARGE SCALE GENOMIC DNA]</scope>
</reference>
<evidence type="ECO:0000313" key="1">
    <source>
        <dbReference type="EMBL" id="GBP22992.1"/>
    </source>
</evidence>
<dbReference type="AlphaFoldDB" id="A0A4C1U9D4"/>
<protein>
    <submittedName>
        <fullName evidence="1">Uncharacterized protein</fullName>
    </submittedName>
</protein>
<organism evidence="1 2">
    <name type="scientific">Eumeta variegata</name>
    <name type="common">Bagworm moth</name>
    <name type="synonym">Eumeta japonica</name>
    <dbReference type="NCBI Taxonomy" id="151549"/>
    <lineage>
        <taxon>Eukaryota</taxon>
        <taxon>Metazoa</taxon>
        <taxon>Ecdysozoa</taxon>
        <taxon>Arthropoda</taxon>
        <taxon>Hexapoda</taxon>
        <taxon>Insecta</taxon>
        <taxon>Pterygota</taxon>
        <taxon>Neoptera</taxon>
        <taxon>Endopterygota</taxon>
        <taxon>Lepidoptera</taxon>
        <taxon>Glossata</taxon>
        <taxon>Ditrysia</taxon>
        <taxon>Tineoidea</taxon>
        <taxon>Psychidae</taxon>
        <taxon>Oiketicinae</taxon>
        <taxon>Eumeta</taxon>
    </lineage>
</organism>
<dbReference type="EMBL" id="BGZK01000146">
    <property type="protein sequence ID" value="GBP22992.1"/>
    <property type="molecule type" value="Genomic_DNA"/>
</dbReference>
<accession>A0A4C1U9D4</accession>
<sequence>MMLHQIDSFAVELKKCLILFKDTYHHMPIVIGQRSCPRLVSERMLTLRYPVDCGVQKEEVEALTFVEIEMDCPLSRLADCSKVRAIKKVKANVAGESKARATSAQVSALNSKGGTEVKIKRGVKIDLAESEFTPSETVSNWLVQKILNVTSENMQKKTDECQETDS</sequence>
<keyword evidence="2" id="KW-1185">Reference proteome</keyword>
<name>A0A4C1U9D4_EUMVA</name>
<dbReference type="Proteomes" id="UP000299102">
    <property type="component" value="Unassembled WGS sequence"/>
</dbReference>
<comment type="caution">
    <text evidence="1">The sequence shown here is derived from an EMBL/GenBank/DDBJ whole genome shotgun (WGS) entry which is preliminary data.</text>
</comment>
<evidence type="ECO:0000313" key="2">
    <source>
        <dbReference type="Proteomes" id="UP000299102"/>
    </source>
</evidence>